<dbReference type="EMBL" id="JACAZH010000002">
    <property type="protein sequence ID" value="KAF7374485.1"/>
    <property type="molecule type" value="Genomic_DNA"/>
</dbReference>
<keyword evidence="3" id="KW-1185">Reference proteome</keyword>
<proteinExistence type="predicted"/>
<organism evidence="2 3">
    <name type="scientific">Mycena sanguinolenta</name>
    <dbReference type="NCBI Taxonomy" id="230812"/>
    <lineage>
        <taxon>Eukaryota</taxon>
        <taxon>Fungi</taxon>
        <taxon>Dikarya</taxon>
        <taxon>Basidiomycota</taxon>
        <taxon>Agaricomycotina</taxon>
        <taxon>Agaricomycetes</taxon>
        <taxon>Agaricomycetidae</taxon>
        <taxon>Agaricales</taxon>
        <taxon>Marasmiineae</taxon>
        <taxon>Mycenaceae</taxon>
        <taxon>Mycena</taxon>
    </lineage>
</organism>
<name>A0A8H7DHG5_9AGAR</name>
<dbReference type="Proteomes" id="UP000623467">
    <property type="component" value="Unassembled WGS sequence"/>
</dbReference>
<dbReference type="SUPFAM" id="SSF52047">
    <property type="entry name" value="RNI-like"/>
    <property type="match status" value="1"/>
</dbReference>
<dbReference type="Pfam" id="PF12937">
    <property type="entry name" value="F-box-like"/>
    <property type="match status" value="1"/>
</dbReference>
<accession>A0A8H7DHG5</accession>
<feature type="domain" description="F-box" evidence="1">
    <location>
        <begin position="96"/>
        <end position="147"/>
    </location>
</feature>
<dbReference type="InterPro" id="IPR032675">
    <property type="entry name" value="LRR_dom_sf"/>
</dbReference>
<protein>
    <submittedName>
        <fullName evidence="2">F-box domain-containing protein</fullName>
    </submittedName>
</protein>
<dbReference type="OrthoDB" id="3365698at2759"/>
<reference evidence="2" key="1">
    <citation type="submission" date="2020-05" db="EMBL/GenBank/DDBJ databases">
        <title>Mycena genomes resolve the evolution of fungal bioluminescence.</title>
        <authorList>
            <person name="Tsai I.J."/>
        </authorList>
    </citation>
    <scope>NUCLEOTIDE SEQUENCE</scope>
    <source>
        <strain evidence="2">160909Yilan</strain>
    </source>
</reference>
<gene>
    <name evidence="2" type="ORF">MSAN_00332800</name>
</gene>
<evidence type="ECO:0000313" key="2">
    <source>
        <dbReference type="EMBL" id="KAF7374485.1"/>
    </source>
</evidence>
<dbReference type="Gene3D" id="3.80.10.10">
    <property type="entry name" value="Ribonuclease Inhibitor"/>
    <property type="match status" value="1"/>
</dbReference>
<dbReference type="Gene3D" id="1.20.1280.50">
    <property type="match status" value="1"/>
</dbReference>
<evidence type="ECO:0000313" key="3">
    <source>
        <dbReference type="Proteomes" id="UP000623467"/>
    </source>
</evidence>
<dbReference type="SUPFAM" id="SSF81383">
    <property type="entry name" value="F-box domain"/>
    <property type="match status" value="1"/>
</dbReference>
<dbReference type="InterPro" id="IPR001810">
    <property type="entry name" value="F-box_dom"/>
</dbReference>
<dbReference type="InterPro" id="IPR036047">
    <property type="entry name" value="F-box-like_dom_sf"/>
</dbReference>
<comment type="caution">
    <text evidence="2">The sequence shown here is derived from an EMBL/GenBank/DDBJ whole genome shotgun (WGS) entry which is preliminary data.</text>
</comment>
<sequence>MSQSCGLPCPFRYASEKRIGAVASPFPDLLSTAAGAPSDEEVRKICTQIERAESDISTTNAHISRLQCAMKDLISHRAKLEAFIQSHKAVISAQRRLPNEILLEIFGHCVDPLAPLDPRYNMSWIISQVCSLWRILALNSPQLWRYFILENQRHINDIDEKHCYFRRWSAIQLGRARHIPLFIHLKLERTVDILKLLLESSAQWGEAALSISPEGFTHFFGHGGEFLALKSLTLRSWRPIPRAVHDLRESFPVLEDLRLALSNEALPRSLLLPWAQLRRCALEDVDSIEFSWIASQLSSGAQISVLYGANNDNRSTPQTKTPINSLTLSECGRHFISALLNSLVAPTLETLIIENIATDPLMQHISSFLEQSACALKRLRIDTHIDEGQLVSFLESPHARTIVHLDLPRTIISMRGMETLASHLQLRTLVLRGCSSDLQEPLLAALMKHRLVNRPGFSQELDTLKPEVELVFAP</sequence>
<dbReference type="AlphaFoldDB" id="A0A8H7DHG5"/>
<evidence type="ECO:0000259" key="1">
    <source>
        <dbReference type="Pfam" id="PF12937"/>
    </source>
</evidence>